<keyword evidence="2" id="KW-0012">Acyltransferase</keyword>
<dbReference type="CDD" id="cd04301">
    <property type="entry name" value="NAT_SF"/>
    <property type="match status" value="1"/>
</dbReference>
<dbReference type="EMBL" id="JABAEW010000046">
    <property type="protein sequence ID" value="NMD88444.1"/>
    <property type="molecule type" value="Genomic_DNA"/>
</dbReference>
<evidence type="ECO:0000256" key="2">
    <source>
        <dbReference type="ARBA" id="ARBA00023315"/>
    </source>
</evidence>
<dbReference type="AlphaFoldDB" id="A0A2U1B762"/>
<reference evidence="4 7" key="2">
    <citation type="submission" date="2020-04" db="EMBL/GenBank/DDBJ databases">
        <authorList>
            <person name="Hitch T.C.A."/>
            <person name="Wylensek D."/>
            <person name="Clavel T."/>
        </authorList>
    </citation>
    <scope>NUCLEOTIDE SEQUENCE [LARGE SCALE GENOMIC DNA]</scope>
    <source>
        <strain evidence="4 7">COR2-253-APC-1A</strain>
    </source>
</reference>
<dbReference type="EMBL" id="QEKH01000006">
    <property type="protein sequence ID" value="PVY44523.1"/>
    <property type="molecule type" value="Genomic_DNA"/>
</dbReference>
<dbReference type="GO" id="GO:0016747">
    <property type="term" value="F:acyltransferase activity, transferring groups other than amino-acyl groups"/>
    <property type="evidence" value="ECO:0007669"/>
    <property type="project" value="InterPro"/>
</dbReference>
<keyword evidence="1 5" id="KW-0808">Transferase</keyword>
<dbReference type="InterPro" id="IPR016181">
    <property type="entry name" value="Acyl_CoA_acyltransferase"/>
</dbReference>
<keyword evidence="6" id="KW-1185">Reference proteome</keyword>
<reference evidence="5 6" key="1">
    <citation type="submission" date="2018-04" db="EMBL/GenBank/DDBJ databases">
        <title>Genomic Encyclopedia of Type Strains, Phase IV (KMG-IV): sequencing the most valuable type-strain genomes for metagenomic binning, comparative biology and taxonomic classification.</title>
        <authorList>
            <person name="Goeker M."/>
        </authorList>
    </citation>
    <scope>NUCLEOTIDE SEQUENCE [LARGE SCALE GENOMIC DNA]</scope>
    <source>
        <strain evidence="5 6">DSM 14823</strain>
    </source>
</reference>
<dbReference type="GeneID" id="78294476"/>
<dbReference type="Proteomes" id="UP000576225">
    <property type="component" value="Unassembled WGS sequence"/>
</dbReference>
<dbReference type="Pfam" id="PF13508">
    <property type="entry name" value="Acetyltransf_7"/>
    <property type="match status" value="1"/>
</dbReference>
<name>A0A2U1B762_9BACT</name>
<gene>
    <name evidence="5" type="ORF">C8D82_10640</name>
    <name evidence="4" type="ORF">HF882_17795</name>
</gene>
<comment type="caution">
    <text evidence="5">The sequence shown here is derived from an EMBL/GenBank/DDBJ whole genome shotgun (WGS) entry which is preliminary data.</text>
</comment>
<proteinExistence type="predicted"/>
<protein>
    <submittedName>
        <fullName evidence="5">Amino-acid N-acetyltransferase</fullName>
    </submittedName>
    <submittedName>
        <fullName evidence="4">GNAT family N-acetyltransferase</fullName>
    </submittedName>
</protein>
<evidence type="ECO:0000313" key="4">
    <source>
        <dbReference type="EMBL" id="NMD88444.1"/>
    </source>
</evidence>
<dbReference type="InterPro" id="IPR000182">
    <property type="entry name" value="GNAT_dom"/>
</dbReference>
<dbReference type="Gene3D" id="3.40.630.30">
    <property type="match status" value="1"/>
</dbReference>
<evidence type="ECO:0000313" key="5">
    <source>
        <dbReference type="EMBL" id="PVY44523.1"/>
    </source>
</evidence>
<sequence length="159" mass="18043">MKNLLTVREAVESDVKTIFRLLEIYAAKAIVLSRSEEDIRFYLGNFVVAEIDGVVRGCAAVRDFGNDLLEVRSLVVEPGFQGKGIGRAMIEAIIAGLKIRRNHWRLFTLTYQVEFFKALGFAIVDRTLFPEKIWSDCSKCPKQACCDETAMLVEYDTRL</sequence>
<feature type="domain" description="N-acetyltransferase" evidence="3">
    <location>
        <begin position="5"/>
        <end position="156"/>
    </location>
</feature>
<dbReference type="PANTHER" id="PTHR43877">
    <property type="entry name" value="AMINOALKYLPHOSPHONATE N-ACETYLTRANSFERASE-RELATED-RELATED"/>
    <property type="match status" value="1"/>
</dbReference>
<evidence type="ECO:0000259" key="3">
    <source>
        <dbReference type="PROSITE" id="PS51186"/>
    </source>
</evidence>
<evidence type="ECO:0000313" key="7">
    <source>
        <dbReference type="Proteomes" id="UP000576225"/>
    </source>
</evidence>
<dbReference type="PROSITE" id="PS51186">
    <property type="entry name" value="GNAT"/>
    <property type="match status" value="1"/>
</dbReference>
<dbReference type="RefSeq" id="WP_116883158.1">
    <property type="nucleotide sequence ID" value="NZ_CABMMC010000005.1"/>
</dbReference>
<dbReference type="Proteomes" id="UP000245959">
    <property type="component" value="Unassembled WGS sequence"/>
</dbReference>
<dbReference type="SUPFAM" id="SSF55729">
    <property type="entry name" value="Acyl-CoA N-acyltransferases (Nat)"/>
    <property type="match status" value="1"/>
</dbReference>
<dbReference type="InterPro" id="IPR050832">
    <property type="entry name" value="Bact_Acetyltransf"/>
</dbReference>
<evidence type="ECO:0000313" key="6">
    <source>
        <dbReference type="Proteomes" id="UP000245959"/>
    </source>
</evidence>
<organism evidence="5 6">
    <name type="scientific">Victivallis vadensis</name>
    <dbReference type="NCBI Taxonomy" id="172901"/>
    <lineage>
        <taxon>Bacteria</taxon>
        <taxon>Pseudomonadati</taxon>
        <taxon>Lentisphaerota</taxon>
        <taxon>Lentisphaeria</taxon>
        <taxon>Victivallales</taxon>
        <taxon>Victivallaceae</taxon>
        <taxon>Victivallis</taxon>
    </lineage>
</organism>
<evidence type="ECO:0000256" key="1">
    <source>
        <dbReference type="ARBA" id="ARBA00022679"/>
    </source>
</evidence>
<accession>A0A2U1B762</accession>
<dbReference type="OrthoDB" id="9793138at2"/>